<dbReference type="EMBL" id="JBHSXN010000003">
    <property type="protein sequence ID" value="MFC6954363.1"/>
    <property type="molecule type" value="Genomic_DNA"/>
</dbReference>
<feature type="transmembrane region" description="Helical" evidence="1">
    <location>
        <begin position="162"/>
        <end position="183"/>
    </location>
</feature>
<dbReference type="RefSeq" id="WP_336351315.1">
    <property type="nucleotide sequence ID" value="NZ_JAZAQL010000003.1"/>
</dbReference>
<name>A0ABD5VKV6_9EURY</name>
<keyword evidence="1" id="KW-0472">Membrane</keyword>
<feature type="transmembrane region" description="Helical" evidence="1">
    <location>
        <begin position="41"/>
        <end position="58"/>
    </location>
</feature>
<comment type="caution">
    <text evidence="2">The sequence shown here is derived from an EMBL/GenBank/DDBJ whole genome shotgun (WGS) entry which is preliminary data.</text>
</comment>
<feature type="transmembrane region" description="Helical" evidence="1">
    <location>
        <begin position="117"/>
        <end position="134"/>
    </location>
</feature>
<organism evidence="2 3">
    <name type="scientific">Halorubellus litoreus</name>
    <dbReference type="NCBI Taxonomy" id="755308"/>
    <lineage>
        <taxon>Archaea</taxon>
        <taxon>Methanobacteriati</taxon>
        <taxon>Methanobacteriota</taxon>
        <taxon>Stenosarchaea group</taxon>
        <taxon>Halobacteria</taxon>
        <taxon>Halobacteriales</taxon>
        <taxon>Halorubellaceae</taxon>
        <taxon>Halorubellus</taxon>
    </lineage>
</organism>
<keyword evidence="1" id="KW-0812">Transmembrane</keyword>
<reference evidence="2 3" key="1">
    <citation type="journal article" date="2019" name="Int. J. Syst. Evol. Microbiol.">
        <title>The Global Catalogue of Microorganisms (GCM) 10K type strain sequencing project: providing services to taxonomists for standard genome sequencing and annotation.</title>
        <authorList>
            <consortium name="The Broad Institute Genomics Platform"/>
            <consortium name="The Broad Institute Genome Sequencing Center for Infectious Disease"/>
            <person name="Wu L."/>
            <person name="Ma J."/>
        </authorList>
    </citation>
    <scope>NUCLEOTIDE SEQUENCE [LARGE SCALE GENOMIC DNA]</scope>
    <source>
        <strain evidence="2 3">GX26</strain>
    </source>
</reference>
<evidence type="ECO:0000313" key="2">
    <source>
        <dbReference type="EMBL" id="MFC6954363.1"/>
    </source>
</evidence>
<dbReference type="Proteomes" id="UP001596395">
    <property type="component" value="Unassembled WGS sequence"/>
</dbReference>
<accession>A0ABD5VKV6</accession>
<sequence length="197" mass="21155">MDVFRLADLATQPRFLLPMLFPVMAYLGWRWGGGGRLRNHLLAVLGIDVAGFLLAMALEAQPIDGDLVNVLQGVALLAVAVLMYAVWRWFDWSSLVQGWALVAAVSVLVWLPARTVFTLSGGVIIPTATLLYLATQRRVLAVLLPIPAFRVVVAVTREGFGAVDVLVALSLAAGAVAFVLLGWDSDADSPFAVSLEN</sequence>
<keyword evidence="1" id="KW-1133">Transmembrane helix</keyword>
<evidence type="ECO:0000256" key="1">
    <source>
        <dbReference type="SAM" id="Phobius"/>
    </source>
</evidence>
<feature type="transmembrane region" description="Helical" evidence="1">
    <location>
        <begin position="94"/>
        <end position="111"/>
    </location>
</feature>
<dbReference type="AlphaFoldDB" id="A0ABD5VKV6"/>
<proteinExistence type="predicted"/>
<feature type="transmembrane region" description="Helical" evidence="1">
    <location>
        <begin position="12"/>
        <end position="29"/>
    </location>
</feature>
<keyword evidence="3" id="KW-1185">Reference proteome</keyword>
<protein>
    <submittedName>
        <fullName evidence="2">Uncharacterized protein</fullName>
    </submittedName>
</protein>
<evidence type="ECO:0000313" key="3">
    <source>
        <dbReference type="Proteomes" id="UP001596395"/>
    </source>
</evidence>
<feature type="transmembrane region" description="Helical" evidence="1">
    <location>
        <begin position="70"/>
        <end position="87"/>
    </location>
</feature>
<gene>
    <name evidence="2" type="ORF">ACFQGB_15980</name>
</gene>